<gene>
    <name evidence="2" type="ORF">BC936DRAFT_139559</name>
</gene>
<dbReference type="Proteomes" id="UP000268093">
    <property type="component" value="Unassembled WGS sequence"/>
</dbReference>
<keyword evidence="1" id="KW-1133">Transmembrane helix</keyword>
<dbReference type="AlphaFoldDB" id="A0A433B9N2"/>
<comment type="caution">
    <text evidence="2">The sequence shown here is derived from an EMBL/GenBank/DDBJ whole genome shotgun (WGS) entry which is preliminary data.</text>
</comment>
<evidence type="ECO:0000313" key="3">
    <source>
        <dbReference type="Proteomes" id="UP000268093"/>
    </source>
</evidence>
<accession>A0A433B9N2</accession>
<keyword evidence="1" id="KW-0472">Membrane</keyword>
<feature type="transmembrane region" description="Helical" evidence="1">
    <location>
        <begin position="7"/>
        <end position="28"/>
    </location>
</feature>
<dbReference type="EMBL" id="RBNI01015307">
    <property type="protein sequence ID" value="RUP15994.1"/>
    <property type="molecule type" value="Genomic_DNA"/>
</dbReference>
<keyword evidence="1" id="KW-0812">Transmembrane</keyword>
<proteinExistence type="predicted"/>
<organism evidence="2 3">
    <name type="scientific">Jimgerdemannia flammicorona</name>
    <dbReference type="NCBI Taxonomy" id="994334"/>
    <lineage>
        <taxon>Eukaryota</taxon>
        <taxon>Fungi</taxon>
        <taxon>Fungi incertae sedis</taxon>
        <taxon>Mucoromycota</taxon>
        <taxon>Mucoromycotina</taxon>
        <taxon>Endogonomycetes</taxon>
        <taxon>Endogonales</taxon>
        <taxon>Endogonaceae</taxon>
        <taxon>Jimgerdemannia</taxon>
    </lineage>
</organism>
<protein>
    <submittedName>
        <fullName evidence="2">Uncharacterized protein</fullName>
    </submittedName>
</protein>
<sequence>MVNAFLISQFALAFTLLILGLIVVGVVATSGVGIYGSAIIAIAAIGFGILDFFTFKGSATAKPAATSRVVRTLKKYLQSLFSGFHYPRASLTQQSHPPIHHRS</sequence>
<keyword evidence="3" id="KW-1185">Reference proteome</keyword>
<evidence type="ECO:0000256" key="1">
    <source>
        <dbReference type="SAM" id="Phobius"/>
    </source>
</evidence>
<evidence type="ECO:0000313" key="2">
    <source>
        <dbReference type="EMBL" id="RUP15994.1"/>
    </source>
</evidence>
<name>A0A433B9N2_9FUNG</name>
<feature type="transmembrane region" description="Helical" evidence="1">
    <location>
        <begin position="34"/>
        <end position="53"/>
    </location>
</feature>
<reference evidence="2 3" key="1">
    <citation type="journal article" date="2018" name="New Phytol.">
        <title>Phylogenomics of Endogonaceae and evolution of mycorrhizas within Mucoromycota.</title>
        <authorList>
            <person name="Chang Y."/>
            <person name="Desiro A."/>
            <person name="Na H."/>
            <person name="Sandor L."/>
            <person name="Lipzen A."/>
            <person name="Clum A."/>
            <person name="Barry K."/>
            <person name="Grigoriev I.V."/>
            <person name="Martin F.M."/>
            <person name="Stajich J.E."/>
            <person name="Smith M.E."/>
            <person name="Bonito G."/>
            <person name="Spatafora J.W."/>
        </authorList>
    </citation>
    <scope>NUCLEOTIDE SEQUENCE [LARGE SCALE GENOMIC DNA]</scope>
    <source>
        <strain evidence="2 3">GMNB39</strain>
    </source>
</reference>